<dbReference type="Proteomes" id="UP001206925">
    <property type="component" value="Unassembled WGS sequence"/>
</dbReference>
<dbReference type="InterPro" id="IPR050762">
    <property type="entry name" value="HD-ZIP_Homeobox_LZ_Class_II"/>
</dbReference>
<dbReference type="PANTHER" id="PTHR45714">
    <property type="entry name" value="HOMEOBOX-LEUCINE ZIPPER PROTEIN HAT14"/>
    <property type="match status" value="1"/>
</dbReference>
<comment type="subcellular location">
    <subcellularLocation>
        <location evidence="1">Nucleus</location>
    </subcellularLocation>
</comment>
<evidence type="ECO:0000256" key="3">
    <source>
        <dbReference type="ARBA" id="ARBA00023163"/>
    </source>
</evidence>
<evidence type="ECO:0000313" key="5">
    <source>
        <dbReference type="Proteomes" id="UP001206925"/>
    </source>
</evidence>
<dbReference type="GO" id="GO:0005634">
    <property type="term" value="C:nucleus"/>
    <property type="evidence" value="ECO:0007669"/>
    <property type="project" value="UniProtKB-SubCell"/>
</dbReference>
<accession>A0AAD5D7B4</accession>
<sequence length="153" mass="17407">MVHEVPCFTSLNLSLCNYDFPRKHRLDPQDHDRNHNQQPEMKSVIRMDQPIPSLVLGLGRDQDSANLIQRTSYSVVSIVSSFSNSSSAKRQRDDSGEEVDKVLPNAICDIVGDEFARKKLRLTKQQSLVLEESFKQHTTLNPKEKKANLSKKS</sequence>
<keyword evidence="2" id="KW-0805">Transcription regulation</keyword>
<keyword evidence="5" id="KW-1185">Reference proteome</keyword>
<dbReference type="PANTHER" id="PTHR45714:SF34">
    <property type="entry name" value="HOMEOBOX-LEUCINE ZIPPER PROTEIN HAT9"/>
    <property type="match status" value="1"/>
</dbReference>
<evidence type="ECO:0000256" key="1">
    <source>
        <dbReference type="ARBA" id="ARBA00004123"/>
    </source>
</evidence>
<organism evidence="4 5">
    <name type="scientific">Ambrosia artemisiifolia</name>
    <name type="common">Common ragweed</name>
    <dbReference type="NCBI Taxonomy" id="4212"/>
    <lineage>
        <taxon>Eukaryota</taxon>
        <taxon>Viridiplantae</taxon>
        <taxon>Streptophyta</taxon>
        <taxon>Embryophyta</taxon>
        <taxon>Tracheophyta</taxon>
        <taxon>Spermatophyta</taxon>
        <taxon>Magnoliopsida</taxon>
        <taxon>eudicotyledons</taxon>
        <taxon>Gunneridae</taxon>
        <taxon>Pentapetalae</taxon>
        <taxon>asterids</taxon>
        <taxon>campanulids</taxon>
        <taxon>Asterales</taxon>
        <taxon>Asteraceae</taxon>
        <taxon>Asteroideae</taxon>
        <taxon>Heliantheae alliance</taxon>
        <taxon>Heliantheae</taxon>
        <taxon>Ambrosia</taxon>
    </lineage>
</organism>
<dbReference type="AlphaFoldDB" id="A0AAD5D7B4"/>
<reference evidence="4" key="1">
    <citation type="submission" date="2022-06" db="EMBL/GenBank/DDBJ databases">
        <title>Uncovering the hologenomic basis of an extraordinary plant invasion.</title>
        <authorList>
            <person name="Bieker V.C."/>
            <person name="Martin M.D."/>
            <person name="Gilbert T."/>
            <person name="Hodgins K."/>
            <person name="Battlay P."/>
            <person name="Petersen B."/>
            <person name="Wilson J."/>
        </authorList>
    </citation>
    <scope>NUCLEOTIDE SEQUENCE</scope>
    <source>
        <strain evidence="4">AA19_3_7</strain>
        <tissue evidence="4">Leaf</tissue>
    </source>
</reference>
<proteinExistence type="predicted"/>
<keyword evidence="3" id="KW-0804">Transcription</keyword>
<name>A0AAD5D7B4_AMBAR</name>
<gene>
    <name evidence="4" type="ORF">M8C21_029564</name>
</gene>
<comment type="caution">
    <text evidence="4">The sequence shown here is derived from an EMBL/GenBank/DDBJ whole genome shotgun (WGS) entry which is preliminary data.</text>
</comment>
<protein>
    <submittedName>
        <fullName evidence="4">Uncharacterized protein</fullName>
    </submittedName>
</protein>
<dbReference type="EMBL" id="JAMZMK010000870">
    <property type="protein sequence ID" value="KAI7755723.1"/>
    <property type="molecule type" value="Genomic_DNA"/>
</dbReference>
<evidence type="ECO:0000256" key="2">
    <source>
        <dbReference type="ARBA" id="ARBA00023015"/>
    </source>
</evidence>
<evidence type="ECO:0000313" key="4">
    <source>
        <dbReference type="EMBL" id="KAI7755723.1"/>
    </source>
</evidence>